<evidence type="ECO:0000256" key="2">
    <source>
        <dbReference type="ARBA" id="ARBA00022737"/>
    </source>
</evidence>
<gene>
    <name evidence="5" type="ORF">SELMODRAFT_120721</name>
</gene>
<dbReference type="Pfam" id="PF13499">
    <property type="entry name" value="EF-hand_7"/>
    <property type="match status" value="2"/>
</dbReference>
<dbReference type="Gramene" id="EFJ14336">
    <property type="protein sequence ID" value="EFJ14336"/>
    <property type="gene ID" value="SELMODRAFT_120721"/>
</dbReference>
<dbReference type="CDD" id="cd00051">
    <property type="entry name" value="EFh"/>
    <property type="match status" value="1"/>
</dbReference>
<evidence type="ECO:0000256" key="1">
    <source>
        <dbReference type="ARBA" id="ARBA00022723"/>
    </source>
</evidence>
<feature type="domain" description="EF-hand" evidence="4">
    <location>
        <begin position="65"/>
        <end position="100"/>
    </location>
</feature>
<dbReference type="STRING" id="88036.D8SMU3"/>
<dbReference type="Gene3D" id="1.10.238.10">
    <property type="entry name" value="EF-hand"/>
    <property type="match status" value="3"/>
</dbReference>
<dbReference type="PROSITE" id="PS00018">
    <property type="entry name" value="EF_HAND_1"/>
    <property type="match status" value="4"/>
</dbReference>
<evidence type="ECO:0000313" key="6">
    <source>
        <dbReference type="Proteomes" id="UP000001514"/>
    </source>
</evidence>
<dbReference type="Proteomes" id="UP000001514">
    <property type="component" value="Unassembled WGS sequence"/>
</dbReference>
<dbReference type="AlphaFoldDB" id="D8SMU3"/>
<dbReference type="SMART" id="SM00054">
    <property type="entry name" value="EFh"/>
    <property type="match status" value="4"/>
</dbReference>
<feature type="domain" description="EF-hand" evidence="4">
    <location>
        <begin position="29"/>
        <end position="64"/>
    </location>
</feature>
<organism evidence="6">
    <name type="scientific">Selaginella moellendorffii</name>
    <name type="common">Spikemoss</name>
    <dbReference type="NCBI Taxonomy" id="88036"/>
    <lineage>
        <taxon>Eukaryota</taxon>
        <taxon>Viridiplantae</taxon>
        <taxon>Streptophyta</taxon>
        <taxon>Embryophyta</taxon>
        <taxon>Tracheophyta</taxon>
        <taxon>Lycopodiopsida</taxon>
        <taxon>Selaginellales</taxon>
        <taxon>Selaginellaceae</taxon>
        <taxon>Selaginella</taxon>
    </lineage>
</organism>
<dbReference type="FunFam" id="1.10.238.10:FF:000089">
    <property type="entry name" value="calmodulin-like protein 3"/>
    <property type="match status" value="1"/>
</dbReference>
<accession>D8SMU3</accession>
<dbReference type="InterPro" id="IPR018247">
    <property type="entry name" value="EF_Hand_1_Ca_BS"/>
</dbReference>
<dbReference type="SUPFAM" id="SSF47473">
    <property type="entry name" value="EF-hand"/>
    <property type="match status" value="1"/>
</dbReference>
<reference evidence="5 6" key="1">
    <citation type="journal article" date="2011" name="Science">
        <title>The Selaginella genome identifies genetic changes associated with the evolution of vascular plants.</title>
        <authorList>
            <person name="Banks J.A."/>
            <person name="Nishiyama T."/>
            <person name="Hasebe M."/>
            <person name="Bowman J.L."/>
            <person name="Gribskov M."/>
            <person name="dePamphilis C."/>
            <person name="Albert V.A."/>
            <person name="Aono N."/>
            <person name="Aoyama T."/>
            <person name="Ambrose B.A."/>
            <person name="Ashton N.W."/>
            <person name="Axtell M.J."/>
            <person name="Barker E."/>
            <person name="Barker M.S."/>
            <person name="Bennetzen J.L."/>
            <person name="Bonawitz N.D."/>
            <person name="Chapple C."/>
            <person name="Cheng C."/>
            <person name="Correa L.G."/>
            <person name="Dacre M."/>
            <person name="DeBarry J."/>
            <person name="Dreyer I."/>
            <person name="Elias M."/>
            <person name="Engstrom E.M."/>
            <person name="Estelle M."/>
            <person name="Feng L."/>
            <person name="Finet C."/>
            <person name="Floyd S.K."/>
            <person name="Frommer W.B."/>
            <person name="Fujita T."/>
            <person name="Gramzow L."/>
            <person name="Gutensohn M."/>
            <person name="Harholt J."/>
            <person name="Hattori M."/>
            <person name="Heyl A."/>
            <person name="Hirai T."/>
            <person name="Hiwatashi Y."/>
            <person name="Ishikawa M."/>
            <person name="Iwata M."/>
            <person name="Karol K.G."/>
            <person name="Koehler B."/>
            <person name="Kolukisaoglu U."/>
            <person name="Kubo M."/>
            <person name="Kurata T."/>
            <person name="Lalonde S."/>
            <person name="Li K."/>
            <person name="Li Y."/>
            <person name="Litt A."/>
            <person name="Lyons E."/>
            <person name="Manning G."/>
            <person name="Maruyama T."/>
            <person name="Michael T.P."/>
            <person name="Mikami K."/>
            <person name="Miyazaki S."/>
            <person name="Morinaga S."/>
            <person name="Murata T."/>
            <person name="Mueller-Roeber B."/>
            <person name="Nelson D.R."/>
            <person name="Obara M."/>
            <person name="Oguri Y."/>
            <person name="Olmstead R.G."/>
            <person name="Onodera N."/>
            <person name="Petersen B.L."/>
            <person name="Pils B."/>
            <person name="Prigge M."/>
            <person name="Rensing S.A."/>
            <person name="Riano-Pachon D.M."/>
            <person name="Roberts A.W."/>
            <person name="Sato Y."/>
            <person name="Scheller H.V."/>
            <person name="Schulz B."/>
            <person name="Schulz C."/>
            <person name="Shakirov E.V."/>
            <person name="Shibagaki N."/>
            <person name="Shinohara N."/>
            <person name="Shippen D.E."/>
            <person name="Soerensen I."/>
            <person name="Sotooka R."/>
            <person name="Sugimoto N."/>
            <person name="Sugita M."/>
            <person name="Sumikawa N."/>
            <person name="Tanurdzic M."/>
            <person name="Theissen G."/>
            <person name="Ulvskov P."/>
            <person name="Wakazuki S."/>
            <person name="Weng J.K."/>
            <person name="Willats W.W."/>
            <person name="Wipf D."/>
            <person name="Wolf P.G."/>
            <person name="Yang L."/>
            <person name="Zimmer A.D."/>
            <person name="Zhu Q."/>
            <person name="Mitros T."/>
            <person name="Hellsten U."/>
            <person name="Loque D."/>
            <person name="Otillar R."/>
            <person name="Salamov A."/>
            <person name="Schmutz J."/>
            <person name="Shapiro H."/>
            <person name="Lindquist E."/>
            <person name="Lucas S."/>
            <person name="Rokhsar D."/>
            <person name="Grigoriev I.V."/>
        </authorList>
    </citation>
    <scope>NUCLEOTIDE SEQUENCE [LARGE SCALE GENOMIC DNA]</scope>
</reference>
<keyword evidence="1" id="KW-0479">Metal-binding</keyword>
<dbReference type="InterPro" id="IPR039647">
    <property type="entry name" value="EF_hand_pair_protein_CML-like"/>
</dbReference>
<dbReference type="OMA" id="AAMGTHM"/>
<dbReference type="eggNOG" id="KOG0027">
    <property type="taxonomic scope" value="Eukaryota"/>
</dbReference>
<evidence type="ECO:0000256" key="3">
    <source>
        <dbReference type="ARBA" id="ARBA00022837"/>
    </source>
</evidence>
<dbReference type="KEGG" id="smo:SELMODRAFT_120721"/>
<keyword evidence="6" id="KW-1185">Reference proteome</keyword>
<dbReference type="OrthoDB" id="26525at2759"/>
<dbReference type="InParanoid" id="D8SMU3"/>
<dbReference type="EMBL" id="GL377628">
    <property type="protein sequence ID" value="EFJ14336.1"/>
    <property type="molecule type" value="Genomic_DNA"/>
</dbReference>
<dbReference type="PROSITE" id="PS50222">
    <property type="entry name" value="EF_HAND_2"/>
    <property type="match status" value="4"/>
</dbReference>
<dbReference type="PANTHER" id="PTHR10891">
    <property type="entry name" value="EF-HAND CALCIUM-BINDING DOMAIN CONTAINING PROTEIN"/>
    <property type="match status" value="1"/>
</dbReference>
<dbReference type="InterPro" id="IPR002048">
    <property type="entry name" value="EF_hand_dom"/>
</dbReference>
<sequence>MDYGWHCQPLLTPSPSPSCPRALNLRGRKEELELWNVFQEFDCNRDGLICKGDIAQMMLRLDRSLSDRDVAATLEAIDEDGDGFVDFGEFCSIFHGRRDILEGEEAPDCEGEDQEEEDLMEAFRVFDRDNDGFITAEELHTVLARLGFVEEHGGRPSCSRMIRMVDSNGDGLVDFLEFKRMMCKPMIAAH</sequence>
<keyword evidence="3" id="KW-0106">Calcium</keyword>
<feature type="domain" description="EF-hand" evidence="4">
    <location>
        <begin position="153"/>
        <end position="188"/>
    </location>
</feature>
<dbReference type="InterPro" id="IPR011992">
    <property type="entry name" value="EF-hand-dom_pair"/>
</dbReference>
<protein>
    <recommendedName>
        <fullName evidence="4">EF-hand domain-containing protein</fullName>
    </recommendedName>
</protein>
<keyword evidence="2" id="KW-0677">Repeat</keyword>
<dbReference type="GO" id="GO:0005509">
    <property type="term" value="F:calcium ion binding"/>
    <property type="evidence" value="ECO:0000318"/>
    <property type="project" value="GO_Central"/>
</dbReference>
<proteinExistence type="predicted"/>
<evidence type="ECO:0000259" key="4">
    <source>
        <dbReference type="PROSITE" id="PS50222"/>
    </source>
</evidence>
<feature type="domain" description="EF-hand" evidence="4">
    <location>
        <begin position="114"/>
        <end position="149"/>
    </location>
</feature>
<name>D8SMU3_SELML</name>
<evidence type="ECO:0000313" key="5">
    <source>
        <dbReference type="EMBL" id="EFJ14336.1"/>
    </source>
</evidence>
<dbReference type="HOGENOM" id="CLU_061288_2_5_1"/>